<gene>
    <name evidence="9" type="ORF">DI556_02720</name>
</gene>
<comment type="caution">
    <text evidence="9">The sequence shown here is derived from an EMBL/GenBank/DDBJ whole genome shotgun (WGS) entry which is preliminary data.</text>
</comment>
<dbReference type="GO" id="GO:0044038">
    <property type="term" value="P:cell wall macromolecule biosynthetic process"/>
    <property type="evidence" value="ECO:0007669"/>
    <property type="project" value="TreeGrafter"/>
</dbReference>
<feature type="transmembrane region" description="Helical" evidence="8">
    <location>
        <begin position="249"/>
        <end position="266"/>
    </location>
</feature>
<comment type="cofactor">
    <cofactor evidence="7">
        <name>Mg(2+)</name>
        <dbReference type="ChEBI" id="CHEBI:18420"/>
    </cofactor>
</comment>
<protein>
    <submittedName>
        <fullName evidence="9">Glycosyl transferase</fullName>
    </submittedName>
</protein>
<dbReference type="PANTHER" id="PTHR22926">
    <property type="entry name" value="PHOSPHO-N-ACETYLMURAMOYL-PENTAPEPTIDE-TRANSFERASE"/>
    <property type="match status" value="1"/>
</dbReference>
<feature type="transmembrane region" description="Helical" evidence="8">
    <location>
        <begin position="112"/>
        <end position="130"/>
    </location>
</feature>
<feature type="transmembrane region" description="Helical" evidence="8">
    <location>
        <begin position="309"/>
        <end position="330"/>
    </location>
</feature>
<feature type="transmembrane region" description="Helical" evidence="8">
    <location>
        <begin position="142"/>
        <end position="163"/>
    </location>
</feature>
<dbReference type="PANTHER" id="PTHR22926:SF3">
    <property type="entry name" value="UNDECAPRENYL-PHOSPHATE ALPHA-N-ACETYLGLUCOSAMINYL 1-PHOSPHATE TRANSFERASE"/>
    <property type="match status" value="1"/>
</dbReference>
<evidence type="ECO:0000256" key="1">
    <source>
        <dbReference type="ARBA" id="ARBA00004651"/>
    </source>
</evidence>
<evidence type="ECO:0000256" key="5">
    <source>
        <dbReference type="ARBA" id="ARBA00022989"/>
    </source>
</evidence>
<dbReference type="GO" id="GO:0009103">
    <property type="term" value="P:lipopolysaccharide biosynthetic process"/>
    <property type="evidence" value="ECO:0007669"/>
    <property type="project" value="TreeGrafter"/>
</dbReference>
<dbReference type="EMBL" id="QFPW01000001">
    <property type="protein sequence ID" value="PZQ52578.1"/>
    <property type="molecule type" value="Genomic_DNA"/>
</dbReference>
<keyword evidence="7" id="KW-0460">Magnesium</keyword>
<keyword evidence="3 9" id="KW-0808">Transferase</keyword>
<dbReference type="GO" id="GO:0005886">
    <property type="term" value="C:plasma membrane"/>
    <property type="evidence" value="ECO:0007669"/>
    <property type="project" value="UniProtKB-SubCell"/>
</dbReference>
<dbReference type="Pfam" id="PF00953">
    <property type="entry name" value="Glycos_transf_4"/>
    <property type="match status" value="1"/>
</dbReference>
<dbReference type="GO" id="GO:0071555">
    <property type="term" value="P:cell wall organization"/>
    <property type="evidence" value="ECO:0007669"/>
    <property type="project" value="TreeGrafter"/>
</dbReference>
<accession>A0A2W5NJ88</accession>
<feature type="binding site" evidence="7">
    <location>
        <position position="165"/>
    </location>
    <ligand>
        <name>Mg(2+)</name>
        <dbReference type="ChEBI" id="CHEBI:18420"/>
    </ligand>
</feature>
<feature type="transmembrane region" description="Helical" evidence="8">
    <location>
        <begin position="226"/>
        <end position="243"/>
    </location>
</feature>
<dbReference type="AlphaFoldDB" id="A0A2W5NJ88"/>
<keyword evidence="4 8" id="KW-0812">Transmembrane</keyword>
<keyword evidence="2" id="KW-1003">Cell membrane</keyword>
<dbReference type="GO" id="GO:0046872">
    <property type="term" value="F:metal ion binding"/>
    <property type="evidence" value="ECO:0007669"/>
    <property type="project" value="UniProtKB-KW"/>
</dbReference>
<evidence type="ECO:0000256" key="2">
    <source>
        <dbReference type="ARBA" id="ARBA00022475"/>
    </source>
</evidence>
<dbReference type="Proteomes" id="UP000249185">
    <property type="component" value="Unassembled WGS sequence"/>
</dbReference>
<proteinExistence type="predicted"/>
<evidence type="ECO:0000313" key="9">
    <source>
        <dbReference type="EMBL" id="PZQ52578.1"/>
    </source>
</evidence>
<comment type="subcellular location">
    <subcellularLocation>
        <location evidence="1">Cell membrane</location>
        <topology evidence="1">Multi-pass membrane protein</topology>
    </subcellularLocation>
</comment>
<evidence type="ECO:0000313" key="10">
    <source>
        <dbReference type="Proteomes" id="UP000249185"/>
    </source>
</evidence>
<feature type="transmembrane region" description="Helical" evidence="8">
    <location>
        <begin position="60"/>
        <end position="77"/>
    </location>
</feature>
<sequence>MGSVVTEIGWEAIDSAAFAAFVLSLVLCLVVVTTQRWHGRFTHDYCVGPQKFHKNAVPRIGGLALALSYAAVTPLLGEGLRELWILIGLAGLPALVAGLAEDVTRKVGVKWRLGATMGAGVLFAVLTGYAMEKVDLPGIDWLLSFALIALIFTGFSVGGVANAVNIIDGFNGLAAGTLLILFCTFAWVAHQVGDDLVFQLALLFAAMVLGFFCVNFPLGKIFLGDGGAYFLGYLLAVLGVLLPARNPEVSAWTAILICAYPVIETLSSMARKSRREGHSVGQPDRVHFHMLAYRRYGRRMVKRKRAHHLRNPATSIVTWTLPVTTTLFVMMSYDNAALSAAFFFVTAYIYGQLYRVMSLNAPHLPLGLARLL</sequence>
<feature type="transmembrane region" description="Helical" evidence="8">
    <location>
        <begin position="196"/>
        <end position="214"/>
    </location>
</feature>
<feature type="transmembrane region" description="Helical" evidence="8">
    <location>
        <begin position="170"/>
        <end position="190"/>
    </location>
</feature>
<feature type="transmembrane region" description="Helical" evidence="8">
    <location>
        <begin position="12"/>
        <end position="32"/>
    </location>
</feature>
<keyword evidence="7" id="KW-0479">Metal-binding</keyword>
<keyword evidence="5 8" id="KW-1133">Transmembrane helix</keyword>
<evidence type="ECO:0000256" key="7">
    <source>
        <dbReference type="PIRSR" id="PIRSR600715-1"/>
    </source>
</evidence>
<dbReference type="InterPro" id="IPR000715">
    <property type="entry name" value="Glycosyl_transferase_4"/>
</dbReference>
<dbReference type="GO" id="GO:0016780">
    <property type="term" value="F:phosphotransferase activity, for other substituted phosphate groups"/>
    <property type="evidence" value="ECO:0007669"/>
    <property type="project" value="InterPro"/>
</dbReference>
<evidence type="ECO:0000256" key="4">
    <source>
        <dbReference type="ARBA" id="ARBA00022692"/>
    </source>
</evidence>
<evidence type="ECO:0000256" key="8">
    <source>
        <dbReference type="SAM" id="Phobius"/>
    </source>
</evidence>
<evidence type="ECO:0000256" key="6">
    <source>
        <dbReference type="ARBA" id="ARBA00023136"/>
    </source>
</evidence>
<keyword evidence="6 8" id="KW-0472">Membrane</keyword>
<name>A0A2W5NJ88_RHOSU</name>
<organism evidence="9 10">
    <name type="scientific">Rhodovulum sulfidophilum</name>
    <name type="common">Rhodobacter sulfidophilus</name>
    <dbReference type="NCBI Taxonomy" id="35806"/>
    <lineage>
        <taxon>Bacteria</taxon>
        <taxon>Pseudomonadati</taxon>
        <taxon>Pseudomonadota</taxon>
        <taxon>Alphaproteobacteria</taxon>
        <taxon>Rhodobacterales</taxon>
        <taxon>Paracoccaceae</taxon>
        <taxon>Rhodovulum</taxon>
    </lineage>
</organism>
<reference evidence="9 10" key="1">
    <citation type="submission" date="2017-08" db="EMBL/GenBank/DDBJ databases">
        <title>Infants hospitalized years apart are colonized by the same room-sourced microbial strains.</title>
        <authorList>
            <person name="Brooks B."/>
            <person name="Olm M.R."/>
            <person name="Firek B.A."/>
            <person name="Baker R."/>
            <person name="Thomas B.C."/>
            <person name="Morowitz M.J."/>
            <person name="Banfield J.F."/>
        </authorList>
    </citation>
    <scope>NUCLEOTIDE SEQUENCE [LARGE SCALE GENOMIC DNA]</scope>
    <source>
        <strain evidence="9">S2_005_002_R2_34</strain>
    </source>
</reference>
<feature type="transmembrane region" description="Helical" evidence="8">
    <location>
        <begin position="83"/>
        <end position="100"/>
    </location>
</feature>
<feature type="binding site" evidence="7">
    <location>
        <position position="225"/>
    </location>
    <ligand>
        <name>Mg(2+)</name>
        <dbReference type="ChEBI" id="CHEBI:18420"/>
    </ligand>
</feature>
<evidence type="ECO:0000256" key="3">
    <source>
        <dbReference type="ARBA" id="ARBA00022679"/>
    </source>
</evidence>
<feature type="transmembrane region" description="Helical" evidence="8">
    <location>
        <begin position="336"/>
        <end position="354"/>
    </location>
</feature>
<dbReference type="CDD" id="cd06912">
    <property type="entry name" value="GT_MraY_like"/>
    <property type="match status" value="1"/>
</dbReference>